<name>A0A2A9DQT2_9CORY</name>
<dbReference type="RefSeq" id="WP_083985909.1">
    <property type="nucleotide sequence ID" value="NZ_LDYE01000003.1"/>
</dbReference>
<dbReference type="EMBL" id="PDJF01000001">
    <property type="protein sequence ID" value="PFG28279.1"/>
    <property type="molecule type" value="Genomic_DNA"/>
</dbReference>
<dbReference type="GO" id="GO:0015820">
    <property type="term" value="P:L-leucine transport"/>
    <property type="evidence" value="ECO:0007669"/>
    <property type="project" value="TreeGrafter"/>
</dbReference>
<evidence type="ECO:0000256" key="7">
    <source>
        <dbReference type="ARBA" id="ARBA00022989"/>
    </source>
</evidence>
<dbReference type="InterPro" id="IPR004685">
    <property type="entry name" value="Brnchd-chn_aa_trnsp_Livcs"/>
</dbReference>
<feature type="transmembrane region" description="Helical" evidence="9">
    <location>
        <begin position="21"/>
        <end position="41"/>
    </location>
</feature>
<dbReference type="Pfam" id="PF05525">
    <property type="entry name" value="Branch_AA_trans"/>
    <property type="match status" value="1"/>
</dbReference>
<evidence type="ECO:0000256" key="5">
    <source>
        <dbReference type="ARBA" id="ARBA00022692"/>
    </source>
</evidence>
<dbReference type="OrthoDB" id="9783920at2"/>
<dbReference type="STRING" id="1724.GCA_001044175_01342"/>
<feature type="transmembrane region" description="Helical" evidence="9">
    <location>
        <begin position="89"/>
        <end position="111"/>
    </location>
</feature>
<keyword evidence="4" id="KW-1003">Cell membrane</keyword>
<dbReference type="Proteomes" id="UP000221653">
    <property type="component" value="Unassembled WGS sequence"/>
</dbReference>
<evidence type="ECO:0000256" key="4">
    <source>
        <dbReference type="ARBA" id="ARBA00022475"/>
    </source>
</evidence>
<feature type="transmembrane region" description="Helical" evidence="9">
    <location>
        <begin position="326"/>
        <end position="347"/>
    </location>
</feature>
<feature type="transmembrane region" description="Helical" evidence="9">
    <location>
        <begin position="131"/>
        <end position="151"/>
    </location>
</feature>
<evidence type="ECO:0000256" key="2">
    <source>
        <dbReference type="ARBA" id="ARBA00008540"/>
    </source>
</evidence>
<dbReference type="GO" id="GO:0005886">
    <property type="term" value="C:plasma membrane"/>
    <property type="evidence" value="ECO:0007669"/>
    <property type="project" value="UniProtKB-SubCell"/>
</dbReference>
<protein>
    <submittedName>
        <fullName evidence="10">LIVCS family branched-chain amino acid:cation transporter</fullName>
    </submittedName>
</protein>
<dbReference type="GO" id="GO:0015188">
    <property type="term" value="F:L-isoleucine transmembrane transporter activity"/>
    <property type="evidence" value="ECO:0007669"/>
    <property type="project" value="TreeGrafter"/>
</dbReference>
<keyword evidence="3" id="KW-0813">Transport</keyword>
<dbReference type="NCBIfam" id="TIGR00796">
    <property type="entry name" value="livcs"/>
    <property type="match status" value="1"/>
</dbReference>
<evidence type="ECO:0000256" key="6">
    <source>
        <dbReference type="ARBA" id="ARBA00022970"/>
    </source>
</evidence>
<evidence type="ECO:0000256" key="8">
    <source>
        <dbReference type="ARBA" id="ARBA00023136"/>
    </source>
</evidence>
<gene>
    <name evidence="10" type="ORF">ATK06_1382</name>
</gene>
<evidence type="ECO:0000256" key="9">
    <source>
        <dbReference type="SAM" id="Phobius"/>
    </source>
</evidence>
<sequence length="476" mass="49801">MSATDNTAPASRRGGGMSAKLLVVTAFMLFSMYFGAGNLIFPPYLAVEAGENFTPAILGFLGTAVVLPVVAIIAIAISGSNVRDLAARGGYVFGLIFPILAYLSIGAFYALPRTGAVSFSTAISPLTGWDSVAASGVFNVLFFGIALLLAYNPSEIVNRLGQWLTPLLLILLALLVFFAFMNFDGANNTPAAEKYASAPFAGGLLEGYLTMDSIASLAFGIVVINALRYKGVSKGKQLVTGTIQAGVIAGVILAVIYLGLGFIGHTIPHPEKYSDGAGLLAGAAHLTMGTPGQIIFGLIVLLACMTTAVGLIAATSEFFNFLMPGISYRVWAIVFAVASAAMATMGLETVLSIAAPVIGFIYPPAIALVLITLIEPLFRGKPAFYWTYRIGIWVAVIWSAIETITSLGVHALGPLTEWAPMADLSLGWVLPTVIGVVVGFVIDLIKPHPHTPSPLLDELAAEDAEKAARDANAAKA</sequence>
<comment type="caution">
    <text evidence="10">The sequence shown here is derived from an EMBL/GenBank/DDBJ whole genome shotgun (WGS) entry which is preliminary data.</text>
</comment>
<feature type="transmembrane region" description="Helical" evidence="9">
    <location>
        <begin position="425"/>
        <end position="445"/>
    </location>
</feature>
<feature type="transmembrane region" description="Helical" evidence="9">
    <location>
        <begin position="390"/>
        <end position="413"/>
    </location>
</feature>
<dbReference type="GO" id="GO:0015190">
    <property type="term" value="F:L-leucine transmembrane transporter activity"/>
    <property type="evidence" value="ECO:0007669"/>
    <property type="project" value="TreeGrafter"/>
</dbReference>
<dbReference type="PANTHER" id="PTHR30588">
    <property type="entry name" value="BRANCHED-CHAIN AMINO ACID TRANSPORT SYSTEM 2 CARRIER PROTEIN"/>
    <property type="match status" value="1"/>
</dbReference>
<comment type="subcellular location">
    <subcellularLocation>
        <location evidence="1">Cell membrane</location>
        <topology evidence="1">Multi-pass membrane protein</topology>
    </subcellularLocation>
</comment>
<evidence type="ECO:0000256" key="3">
    <source>
        <dbReference type="ARBA" id="ARBA00022448"/>
    </source>
</evidence>
<dbReference type="AlphaFoldDB" id="A0A2A9DQT2"/>
<keyword evidence="7 9" id="KW-1133">Transmembrane helix</keyword>
<proteinExistence type="inferred from homology"/>
<accession>A0A2A9DQT2</accession>
<keyword evidence="11" id="KW-1185">Reference proteome</keyword>
<feature type="transmembrane region" description="Helical" evidence="9">
    <location>
        <begin position="53"/>
        <end position="77"/>
    </location>
</feature>
<organism evidence="10 11">
    <name type="scientific">Corynebacterium renale</name>
    <dbReference type="NCBI Taxonomy" id="1724"/>
    <lineage>
        <taxon>Bacteria</taxon>
        <taxon>Bacillati</taxon>
        <taxon>Actinomycetota</taxon>
        <taxon>Actinomycetes</taxon>
        <taxon>Mycobacteriales</taxon>
        <taxon>Corynebacteriaceae</taxon>
        <taxon>Corynebacterium</taxon>
    </lineage>
</organism>
<feature type="transmembrane region" description="Helical" evidence="9">
    <location>
        <begin position="239"/>
        <end position="263"/>
    </location>
</feature>
<feature type="transmembrane region" description="Helical" evidence="9">
    <location>
        <begin position="353"/>
        <end position="378"/>
    </location>
</feature>
<keyword evidence="6" id="KW-0029">Amino-acid transport</keyword>
<keyword evidence="5 9" id="KW-0812">Transmembrane</keyword>
<comment type="similarity">
    <text evidence="2">Belongs to the branched chain amino acid transporter family.</text>
</comment>
<evidence type="ECO:0000256" key="1">
    <source>
        <dbReference type="ARBA" id="ARBA00004651"/>
    </source>
</evidence>
<dbReference type="GO" id="GO:0015818">
    <property type="term" value="P:isoleucine transport"/>
    <property type="evidence" value="ECO:0007669"/>
    <property type="project" value="TreeGrafter"/>
</dbReference>
<dbReference type="PANTHER" id="PTHR30588:SF0">
    <property type="entry name" value="BRANCHED-CHAIN AMINO ACID PERMEASE BRNQ"/>
    <property type="match status" value="1"/>
</dbReference>
<dbReference type="GO" id="GO:0005304">
    <property type="term" value="F:L-valine transmembrane transporter activity"/>
    <property type="evidence" value="ECO:0007669"/>
    <property type="project" value="TreeGrafter"/>
</dbReference>
<feature type="transmembrane region" description="Helical" evidence="9">
    <location>
        <begin position="163"/>
        <end position="183"/>
    </location>
</feature>
<keyword evidence="8 9" id="KW-0472">Membrane</keyword>
<reference evidence="10 11" key="1">
    <citation type="submission" date="2017-10" db="EMBL/GenBank/DDBJ databases">
        <title>Sequencing the genomes of 1000 actinobacteria strains.</title>
        <authorList>
            <person name="Klenk H.-P."/>
        </authorList>
    </citation>
    <scope>NUCLEOTIDE SEQUENCE [LARGE SCALE GENOMIC DNA]</scope>
    <source>
        <strain evidence="10 11">DSM 20688</strain>
    </source>
</reference>
<feature type="transmembrane region" description="Helical" evidence="9">
    <location>
        <begin position="294"/>
        <end position="314"/>
    </location>
</feature>
<evidence type="ECO:0000313" key="11">
    <source>
        <dbReference type="Proteomes" id="UP000221653"/>
    </source>
</evidence>
<feature type="transmembrane region" description="Helical" evidence="9">
    <location>
        <begin position="203"/>
        <end position="227"/>
    </location>
</feature>
<evidence type="ECO:0000313" key="10">
    <source>
        <dbReference type="EMBL" id="PFG28279.1"/>
    </source>
</evidence>